<accession>A0A9X4KZ08</accession>
<dbReference type="SUPFAM" id="SSF50370">
    <property type="entry name" value="Ricin B-like lectins"/>
    <property type="match status" value="1"/>
</dbReference>
<protein>
    <submittedName>
        <fullName evidence="2">RICIN domain-containing protein</fullName>
    </submittedName>
</protein>
<gene>
    <name evidence="2" type="ORF">OMP40_32335</name>
</gene>
<dbReference type="RefSeq" id="WP_277537413.1">
    <property type="nucleotide sequence ID" value="NZ_JAPDIA010000008.1"/>
</dbReference>
<evidence type="ECO:0000313" key="3">
    <source>
        <dbReference type="Proteomes" id="UP001153404"/>
    </source>
</evidence>
<organism evidence="2 3">
    <name type="scientific">Cohnella rhizosphaerae</name>
    <dbReference type="NCBI Taxonomy" id="1457232"/>
    <lineage>
        <taxon>Bacteria</taxon>
        <taxon>Bacillati</taxon>
        <taxon>Bacillota</taxon>
        <taxon>Bacilli</taxon>
        <taxon>Bacillales</taxon>
        <taxon>Paenibacillaceae</taxon>
        <taxon>Cohnella</taxon>
    </lineage>
</organism>
<dbReference type="InterPro" id="IPR035992">
    <property type="entry name" value="Ricin_B-like_lectins"/>
</dbReference>
<dbReference type="EMBL" id="JAPDIA010000008">
    <property type="protein sequence ID" value="MDG0813455.1"/>
    <property type="molecule type" value="Genomic_DNA"/>
</dbReference>
<comment type="caution">
    <text evidence="2">The sequence shown here is derived from an EMBL/GenBank/DDBJ whole genome shotgun (WGS) entry which is preliminary data.</text>
</comment>
<dbReference type="Gene3D" id="2.80.10.50">
    <property type="match status" value="1"/>
</dbReference>
<dbReference type="Pfam" id="PF14200">
    <property type="entry name" value="RicinB_lectin_2"/>
    <property type="match status" value="1"/>
</dbReference>
<feature type="domain" description="Ricin B lectin" evidence="1">
    <location>
        <begin position="2"/>
        <end position="62"/>
    </location>
</feature>
<proteinExistence type="predicted"/>
<dbReference type="AlphaFoldDB" id="A0A9X4KZ08"/>
<keyword evidence="3" id="KW-1185">Reference proteome</keyword>
<sequence length="77" mass="8563">MSGSSTSPGAFTNLWDYVGGSNQQVRLVPQSDGSFKLYFKHDGLLWDMAGESLTNGAQLTQWSDLNLNNQKFYLESL</sequence>
<name>A0A9X4KZ08_9BACL</name>
<dbReference type="InterPro" id="IPR000772">
    <property type="entry name" value="Ricin_B_lectin"/>
</dbReference>
<evidence type="ECO:0000259" key="1">
    <source>
        <dbReference type="Pfam" id="PF14200"/>
    </source>
</evidence>
<reference evidence="2" key="1">
    <citation type="submission" date="2022-10" db="EMBL/GenBank/DDBJ databases">
        <title>Comparative genomic analysis of Cohnella hashimotonis sp. nov., isolated from the International Space Station.</title>
        <authorList>
            <person name="Simpson A."/>
            <person name="Venkateswaran K."/>
        </authorList>
    </citation>
    <scope>NUCLEOTIDE SEQUENCE</scope>
    <source>
        <strain evidence="2">DSM 28161</strain>
    </source>
</reference>
<evidence type="ECO:0000313" key="2">
    <source>
        <dbReference type="EMBL" id="MDG0813455.1"/>
    </source>
</evidence>
<dbReference type="Proteomes" id="UP001153404">
    <property type="component" value="Unassembled WGS sequence"/>
</dbReference>